<reference evidence="8" key="2">
    <citation type="submission" date="2020-09" db="EMBL/GenBank/DDBJ databases">
        <authorList>
            <person name="Sun Q."/>
            <person name="Zhou Y."/>
        </authorList>
    </citation>
    <scope>NUCLEOTIDE SEQUENCE</scope>
    <source>
        <strain evidence="8">CGMCC 1.15082</strain>
    </source>
</reference>
<evidence type="ECO:0000256" key="3">
    <source>
        <dbReference type="ARBA" id="ARBA00022679"/>
    </source>
</evidence>
<dbReference type="PROSITE" id="PS00374">
    <property type="entry name" value="MGMT"/>
    <property type="match status" value="1"/>
</dbReference>
<keyword evidence="4" id="KW-0227">DNA damage</keyword>
<gene>
    <name evidence="8" type="ORF">GCM10011491_04300</name>
</gene>
<dbReference type="GO" id="GO:0006281">
    <property type="term" value="P:DNA repair"/>
    <property type="evidence" value="ECO:0007669"/>
    <property type="project" value="UniProtKB-KW"/>
</dbReference>
<keyword evidence="5" id="KW-0234">DNA repair</keyword>
<dbReference type="InterPro" id="IPR036631">
    <property type="entry name" value="MGMT_N_sf"/>
</dbReference>
<dbReference type="GO" id="GO:0003908">
    <property type="term" value="F:methylated-DNA-[protein]-cysteine S-methyltransferase activity"/>
    <property type="evidence" value="ECO:0007669"/>
    <property type="project" value="UniProtKB-EC"/>
</dbReference>
<dbReference type="NCBIfam" id="TIGR00589">
    <property type="entry name" value="ogt"/>
    <property type="match status" value="1"/>
</dbReference>
<dbReference type="InterPro" id="IPR014048">
    <property type="entry name" value="MethylDNA_cys_MeTrfase_DNA-bd"/>
</dbReference>
<dbReference type="Pfam" id="PF01035">
    <property type="entry name" value="DNA_binding_1"/>
    <property type="match status" value="1"/>
</dbReference>
<dbReference type="Gene3D" id="1.10.10.10">
    <property type="entry name" value="Winged helix-like DNA-binding domain superfamily/Winged helix DNA-binding domain"/>
    <property type="match status" value="1"/>
</dbReference>
<proteinExistence type="predicted"/>
<dbReference type="EMBL" id="BMHH01000001">
    <property type="protein sequence ID" value="GGA80141.1"/>
    <property type="molecule type" value="Genomic_DNA"/>
</dbReference>
<dbReference type="Gene3D" id="3.30.160.70">
    <property type="entry name" value="Methylated DNA-protein cysteine methyltransferase domain"/>
    <property type="match status" value="1"/>
</dbReference>
<comment type="caution">
    <text evidence="8">The sequence shown here is derived from an EMBL/GenBank/DDBJ whole genome shotgun (WGS) entry which is preliminary data.</text>
</comment>
<comment type="catalytic activity">
    <reaction evidence="6">
        <text>a 6-O-methyl-2'-deoxyguanosine in DNA + L-cysteinyl-[protein] = S-methyl-L-cysteinyl-[protein] + a 2'-deoxyguanosine in DNA</text>
        <dbReference type="Rhea" id="RHEA:24000"/>
        <dbReference type="Rhea" id="RHEA-COMP:10131"/>
        <dbReference type="Rhea" id="RHEA-COMP:10132"/>
        <dbReference type="Rhea" id="RHEA-COMP:11367"/>
        <dbReference type="Rhea" id="RHEA-COMP:11368"/>
        <dbReference type="ChEBI" id="CHEBI:29950"/>
        <dbReference type="ChEBI" id="CHEBI:82612"/>
        <dbReference type="ChEBI" id="CHEBI:85445"/>
        <dbReference type="ChEBI" id="CHEBI:85448"/>
        <dbReference type="EC" id="2.1.1.63"/>
    </reaction>
</comment>
<dbReference type="RefSeq" id="WP_188820978.1">
    <property type="nucleotide sequence ID" value="NZ_BMHH01000001.1"/>
</dbReference>
<evidence type="ECO:0000256" key="2">
    <source>
        <dbReference type="ARBA" id="ARBA00022603"/>
    </source>
</evidence>
<reference evidence="8" key="1">
    <citation type="journal article" date="2014" name="Int. J. Syst. Evol. Microbiol.">
        <title>Complete genome sequence of Corynebacterium casei LMG S-19264T (=DSM 44701T), isolated from a smear-ripened cheese.</title>
        <authorList>
            <consortium name="US DOE Joint Genome Institute (JGI-PGF)"/>
            <person name="Walter F."/>
            <person name="Albersmeier A."/>
            <person name="Kalinowski J."/>
            <person name="Ruckert C."/>
        </authorList>
    </citation>
    <scope>NUCLEOTIDE SEQUENCE</scope>
    <source>
        <strain evidence="8">CGMCC 1.15082</strain>
    </source>
</reference>
<evidence type="ECO:0000313" key="8">
    <source>
        <dbReference type="EMBL" id="GGA80141.1"/>
    </source>
</evidence>
<keyword evidence="9" id="KW-1185">Reference proteome</keyword>
<feature type="domain" description="Methylated-DNA-[protein]-cysteine S-methyltransferase DNA binding" evidence="7">
    <location>
        <begin position="89"/>
        <end position="169"/>
    </location>
</feature>
<comment type="catalytic activity">
    <reaction evidence="1">
        <text>a 4-O-methyl-thymidine in DNA + L-cysteinyl-[protein] = a thymidine in DNA + S-methyl-L-cysteinyl-[protein]</text>
        <dbReference type="Rhea" id="RHEA:53428"/>
        <dbReference type="Rhea" id="RHEA-COMP:10131"/>
        <dbReference type="Rhea" id="RHEA-COMP:10132"/>
        <dbReference type="Rhea" id="RHEA-COMP:13555"/>
        <dbReference type="Rhea" id="RHEA-COMP:13556"/>
        <dbReference type="ChEBI" id="CHEBI:29950"/>
        <dbReference type="ChEBI" id="CHEBI:82612"/>
        <dbReference type="ChEBI" id="CHEBI:137386"/>
        <dbReference type="ChEBI" id="CHEBI:137387"/>
        <dbReference type="EC" id="2.1.1.63"/>
    </reaction>
</comment>
<evidence type="ECO:0000256" key="5">
    <source>
        <dbReference type="ARBA" id="ARBA00023204"/>
    </source>
</evidence>
<evidence type="ECO:0000259" key="7">
    <source>
        <dbReference type="Pfam" id="PF01035"/>
    </source>
</evidence>
<name>A0A916W9Z9_9HYPH</name>
<evidence type="ECO:0000256" key="1">
    <source>
        <dbReference type="ARBA" id="ARBA00001286"/>
    </source>
</evidence>
<dbReference type="SUPFAM" id="SSF53155">
    <property type="entry name" value="Methylated DNA-protein cysteine methyltransferase domain"/>
    <property type="match status" value="1"/>
</dbReference>
<dbReference type="GO" id="GO:0032259">
    <property type="term" value="P:methylation"/>
    <property type="evidence" value="ECO:0007669"/>
    <property type="project" value="UniProtKB-KW"/>
</dbReference>
<protein>
    <submittedName>
        <fullName evidence="8">Methylated-DNA--protein-cysteine methyltransferase</fullName>
    </submittedName>
</protein>
<keyword evidence="2 8" id="KW-0489">Methyltransferase</keyword>
<evidence type="ECO:0000256" key="6">
    <source>
        <dbReference type="ARBA" id="ARBA00049348"/>
    </source>
</evidence>
<dbReference type="AlphaFoldDB" id="A0A916W9Z9"/>
<dbReference type="CDD" id="cd06445">
    <property type="entry name" value="ATase"/>
    <property type="match status" value="1"/>
</dbReference>
<dbReference type="PANTHER" id="PTHR10815">
    <property type="entry name" value="METHYLATED-DNA--PROTEIN-CYSTEINE METHYLTRANSFERASE"/>
    <property type="match status" value="1"/>
</dbReference>
<evidence type="ECO:0000313" key="9">
    <source>
        <dbReference type="Proteomes" id="UP000646478"/>
    </source>
</evidence>
<dbReference type="SUPFAM" id="SSF46767">
    <property type="entry name" value="Methylated DNA-protein cysteine methyltransferase, C-terminal domain"/>
    <property type="match status" value="1"/>
</dbReference>
<keyword evidence="3" id="KW-0808">Transferase</keyword>
<dbReference type="InterPro" id="IPR036388">
    <property type="entry name" value="WH-like_DNA-bd_sf"/>
</dbReference>
<sequence length="191" mass="20359">MESLGLTIFDTAIGPCGIAWGKRGIVALQLPEANAATTLARLQRRFPSARESEAPAPVQDVMDRIKALLEGEKADLSIALLDMENLPPLYRQVYEIALRIPPGETMTYGAIAREIGDVSLSQAVGQALGKNPYPIIVPCHRVLGANGKTGGFSGNGGVETKLRILAIEGARTTSEPDLFGNLPLAMKPRRG</sequence>
<dbReference type="InterPro" id="IPR036217">
    <property type="entry name" value="MethylDNA_cys_MeTrfase_DNAb"/>
</dbReference>
<dbReference type="PANTHER" id="PTHR10815:SF5">
    <property type="entry name" value="METHYLATED-DNA--PROTEIN-CYSTEINE METHYLTRANSFERASE"/>
    <property type="match status" value="1"/>
</dbReference>
<dbReference type="InterPro" id="IPR001497">
    <property type="entry name" value="MethylDNA_cys_MeTrfase_AS"/>
</dbReference>
<accession>A0A916W9Z9</accession>
<organism evidence="8 9">
    <name type="scientific">Brucella endophytica</name>
    <dbReference type="NCBI Taxonomy" id="1963359"/>
    <lineage>
        <taxon>Bacteria</taxon>
        <taxon>Pseudomonadati</taxon>
        <taxon>Pseudomonadota</taxon>
        <taxon>Alphaproteobacteria</taxon>
        <taxon>Hyphomicrobiales</taxon>
        <taxon>Brucellaceae</taxon>
        <taxon>Brucella/Ochrobactrum group</taxon>
        <taxon>Brucella</taxon>
    </lineage>
</organism>
<dbReference type="Proteomes" id="UP000646478">
    <property type="component" value="Unassembled WGS sequence"/>
</dbReference>
<evidence type="ECO:0000256" key="4">
    <source>
        <dbReference type="ARBA" id="ARBA00022763"/>
    </source>
</evidence>